<name>A0AAV7NTU3_PLEWA</name>
<accession>A0AAV7NTU3</accession>
<evidence type="ECO:0000313" key="2">
    <source>
        <dbReference type="EMBL" id="KAJ1118039.1"/>
    </source>
</evidence>
<organism evidence="2 3">
    <name type="scientific">Pleurodeles waltl</name>
    <name type="common">Iberian ribbed newt</name>
    <dbReference type="NCBI Taxonomy" id="8319"/>
    <lineage>
        <taxon>Eukaryota</taxon>
        <taxon>Metazoa</taxon>
        <taxon>Chordata</taxon>
        <taxon>Craniata</taxon>
        <taxon>Vertebrata</taxon>
        <taxon>Euteleostomi</taxon>
        <taxon>Amphibia</taxon>
        <taxon>Batrachia</taxon>
        <taxon>Caudata</taxon>
        <taxon>Salamandroidea</taxon>
        <taxon>Salamandridae</taxon>
        <taxon>Pleurodelinae</taxon>
        <taxon>Pleurodeles</taxon>
    </lineage>
</organism>
<comment type="caution">
    <text evidence="2">The sequence shown here is derived from an EMBL/GenBank/DDBJ whole genome shotgun (WGS) entry which is preliminary data.</text>
</comment>
<proteinExistence type="predicted"/>
<sequence>MARHGRRGKAGTSRDQCRNSQEERSQGRRSRESRSQETRKIRSGKTELETRRALRGGTPIGGSGVLERDSTATGREPDEEDRERDQNNAATWEAERSSPPRFWRSVANPGV</sequence>
<feature type="region of interest" description="Disordered" evidence="1">
    <location>
        <begin position="1"/>
        <end position="111"/>
    </location>
</feature>
<reference evidence="2" key="1">
    <citation type="journal article" date="2022" name="bioRxiv">
        <title>Sequencing and chromosome-scale assembly of the giantPleurodeles waltlgenome.</title>
        <authorList>
            <person name="Brown T."/>
            <person name="Elewa A."/>
            <person name="Iarovenko S."/>
            <person name="Subramanian E."/>
            <person name="Araus A.J."/>
            <person name="Petzold A."/>
            <person name="Susuki M."/>
            <person name="Suzuki K.-i.T."/>
            <person name="Hayashi T."/>
            <person name="Toyoda A."/>
            <person name="Oliveira C."/>
            <person name="Osipova E."/>
            <person name="Leigh N.D."/>
            <person name="Simon A."/>
            <person name="Yun M.H."/>
        </authorList>
    </citation>
    <scope>NUCLEOTIDE SEQUENCE</scope>
    <source>
        <strain evidence="2">20211129_DDA</strain>
        <tissue evidence="2">Liver</tissue>
    </source>
</reference>
<dbReference type="Proteomes" id="UP001066276">
    <property type="component" value="Chromosome 8"/>
</dbReference>
<feature type="compositionally biased region" description="Basic and acidic residues" evidence="1">
    <location>
        <begin position="15"/>
        <end position="52"/>
    </location>
</feature>
<evidence type="ECO:0000256" key="1">
    <source>
        <dbReference type="SAM" id="MobiDB-lite"/>
    </source>
</evidence>
<dbReference type="EMBL" id="JANPWB010000012">
    <property type="protein sequence ID" value="KAJ1118039.1"/>
    <property type="molecule type" value="Genomic_DNA"/>
</dbReference>
<dbReference type="AlphaFoldDB" id="A0AAV7NTU3"/>
<keyword evidence="3" id="KW-1185">Reference proteome</keyword>
<gene>
    <name evidence="2" type="ORF">NDU88_006234</name>
</gene>
<protein>
    <submittedName>
        <fullName evidence="2">Uncharacterized protein</fullName>
    </submittedName>
</protein>
<evidence type="ECO:0000313" key="3">
    <source>
        <dbReference type="Proteomes" id="UP001066276"/>
    </source>
</evidence>